<evidence type="ECO:0000313" key="4">
    <source>
        <dbReference type="EMBL" id="GFO58654.1"/>
    </source>
</evidence>
<dbReference type="CDD" id="cd12107">
    <property type="entry name" value="Hemerythrin"/>
    <property type="match status" value="1"/>
</dbReference>
<evidence type="ECO:0000256" key="3">
    <source>
        <dbReference type="ARBA" id="ARBA00023004"/>
    </source>
</evidence>
<proteinExistence type="inferred from homology"/>
<name>A0A6V8MFJ9_9BACT</name>
<reference evidence="5" key="1">
    <citation type="submission" date="2020-06" db="EMBL/GenBank/DDBJ databases">
        <title>Draft genomic sequence of Geomonas sp. Red330.</title>
        <authorList>
            <person name="Itoh H."/>
            <person name="Zhenxing X."/>
            <person name="Ushijima N."/>
            <person name="Masuda Y."/>
            <person name="Shiratori Y."/>
            <person name="Senoo K."/>
        </authorList>
    </citation>
    <scope>NUCLEOTIDE SEQUENCE [LARGE SCALE GENOMIC DNA]</scope>
    <source>
        <strain evidence="5">Red330</strain>
    </source>
</reference>
<keyword evidence="2" id="KW-0479">Metal-binding</keyword>
<dbReference type="AlphaFoldDB" id="A0A6V8MFJ9"/>
<comment type="similarity">
    <text evidence="1">Belongs to the hemerythrin family.</text>
</comment>
<keyword evidence="3" id="KW-0408">Iron</keyword>
<evidence type="ECO:0000313" key="5">
    <source>
        <dbReference type="Proteomes" id="UP000556026"/>
    </source>
</evidence>
<keyword evidence="5" id="KW-1185">Reference proteome</keyword>
<dbReference type="EMBL" id="BLXX01000002">
    <property type="protein sequence ID" value="GFO58654.1"/>
    <property type="molecule type" value="Genomic_DNA"/>
</dbReference>
<dbReference type="Gene3D" id="1.20.120.50">
    <property type="entry name" value="Hemerythrin-like"/>
    <property type="match status" value="1"/>
</dbReference>
<dbReference type="RefSeq" id="WP_183353507.1">
    <property type="nucleotide sequence ID" value="NZ_BLXX01000002.1"/>
</dbReference>
<evidence type="ECO:0000256" key="1">
    <source>
        <dbReference type="ARBA" id="ARBA00010587"/>
    </source>
</evidence>
<dbReference type="SUPFAM" id="SSF47188">
    <property type="entry name" value="Hemerythrin-like"/>
    <property type="match status" value="1"/>
</dbReference>
<sequence>MQQVEWKEEYLLAMSQLDNQHRRLVELLQEAYLLHEEDAAAPETNLSLLELVDYAAFHLGYEASWLERHGYQVQAPQRGGADRLKRQILRIQNHYFKHDEDHAAKILSFMTRWLAHHLKG</sequence>
<dbReference type="Proteomes" id="UP000556026">
    <property type="component" value="Unassembled WGS sequence"/>
</dbReference>
<gene>
    <name evidence="4" type="ORF">GMST_09790</name>
</gene>
<evidence type="ECO:0000256" key="2">
    <source>
        <dbReference type="ARBA" id="ARBA00022723"/>
    </source>
</evidence>
<dbReference type="InterPro" id="IPR012827">
    <property type="entry name" value="Hemerythrin_metal-bd"/>
</dbReference>
<dbReference type="GO" id="GO:0046872">
    <property type="term" value="F:metal ion binding"/>
    <property type="evidence" value="ECO:0007669"/>
    <property type="project" value="UniProtKB-KW"/>
</dbReference>
<dbReference type="InterPro" id="IPR035938">
    <property type="entry name" value="Hemerythrin-like_sf"/>
</dbReference>
<organism evidence="4 5">
    <name type="scientific">Geomonas silvestris</name>
    <dbReference type="NCBI Taxonomy" id="2740184"/>
    <lineage>
        <taxon>Bacteria</taxon>
        <taxon>Pseudomonadati</taxon>
        <taxon>Thermodesulfobacteriota</taxon>
        <taxon>Desulfuromonadia</taxon>
        <taxon>Geobacterales</taxon>
        <taxon>Geobacteraceae</taxon>
        <taxon>Geomonas</taxon>
    </lineage>
</organism>
<comment type="caution">
    <text evidence="4">The sequence shown here is derived from an EMBL/GenBank/DDBJ whole genome shotgun (WGS) entry which is preliminary data.</text>
</comment>
<accession>A0A6V8MFJ9</accession>
<dbReference type="NCBIfam" id="TIGR02481">
    <property type="entry name" value="hemeryth_dom"/>
    <property type="match status" value="1"/>
</dbReference>
<protein>
    <submittedName>
        <fullName evidence="4">Bacteriohemerythrin</fullName>
    </submittedName>
</protein>